<keyword evidence="2" id="KW-1185">Reference proteome</keyword>
<proteinExistence type="predicted"/>
<gene>
    <name evidence="1" type="ORF">GMARGA_LOCUS15027</name>
</gene>
<protein>
    <submittedName>
        <fullName evidence="1">4582_t:CDS:1</fullName>
    </submittedName>
</protein>
<reference evidence="1 2" key="1">
    <citation type="submission" date="2021-06" db="EMBL/GenBank/DDBJ databases">
        <authorList>
            <person name="Kallberg Y."/>
            <person name="Tangrot J."/>
            <person name="Rosling A."/>
        </authorList>
    </citation>
    <scope>NUCLEOTIDE SEQUENCE [LARGE SCALE GENOMIC DNA]</scope>
    <source>
        <strain evidence="1 2">120-4 pot B 10/14</strain>
    </source>
</reference>
<comment type="caution">
    <text evidence="1">The sequence shown here is derived from an EMBL/GenBank/DDBJ whole genome shotgun (WGS) entry which is preliminary data.</text>
</comment>
<evidence type="ECO:0000313" key="1">
    <source>
        <dbReference type="EMBL" id="CAG8737519.1"/>
    </source>
</evidence>
<evidence type="ECO:0000313" key="2">
    <source>
        <dbReference type="Proteomes" id="UP000789901"/>
    </source>
</evidence>
<sequence>ISYSTSSSSNCIGNYHNSISDDYENKIGLESENSDNELKQSQ</sequence>
<feature type="non-terminal residue" evidence="1">
    <location>
        <position position="1"/>
    </location>
</feature>
<accession>A0ABN7V7K3</accession>
<name>A0ABN7V7K3_GIGMA</name>
<dbReference type="EMBL" id="CAJVQB010010189">
    <property type="protein sequence ID" value="CAG8737519.1"/>
    <property type="molecule type" value="Genomic_DNA"/>
</dbReference>
<organism evidence="1 2">
    <name type="scientific">Gigaspora margarita</name>
    <dbReference type="NCBI Taxonomy" id="4874"/>
    <lineage>
        <taxon>Eukaryota</taxon>
        <taxon>Fungi</taxon>
        <taxon>Fungi incertae sedis</taxon>
        <taxon>Mucoromycota</taxon>
        <taxon>Glomeromycotina</taxon>
        <taxon>Glomeromycetes</taxon>
        <taxon>Diversisporales</taxon>
        <taxon>Gigasporaceae</taxon>
        <taxon>Gigaspora</taxon>
    </lineage>
</organism>
<dbReference type="Proteomes" id="UP000789901">
    <property type="component" value="Unassembled WGS sequence"/>
</dbReference>